<proteinExistence type="predicted"/>
<gene>
    <name evidence="3" type="ORF">TWF696_005564</name>
</gene>
<feature type="compositionally biased region" description="Polar residues" evidence="1">
    <location>
        <begin position="163"/>
        <end position="172"/>
    </location>
</feature>
<dbReference type="Pfam" id="PF16015">
    <property type="entry name" value="Promethin"/>
    <property type="match status" value="1"/>
</dbReference>
<evidence type="ECO:0000256" key="2">
    <source>
        <dbReference type="SAM" id="Phobius"/>
    </source>
</evidence>
<name>A0AAV9V195_9PEZI</name>
<evidence type="ECO:0000256" key="1">
    <source>
        <dbReference type="SAM" id="MobiDB-lite"/>
    </source>
</evidence>
<keyword evidence="2" id="KW-0472">Membrane</keyword>
<dbReference type="Proteomes" id="UP001375240">
    <property type="component" value="Unassembled WGS sequence"/>
</dbReference>
<evidence type="ECO:0000313" key="3">
    <source>
        <dbReference type="EMBL" id="KAK6353601.1"/>
    </source>
</evidence>
<dbReference type="EMBL" id="JAVHNQ010000003">
    <property type="protein sequence ID" value="KAK6353601.1"/>
    <property type="molecule type" value="Genomic_DNA"/>
</dbReference>
<accession>A0AAV9V195</accession>
<feature type="region of interest" description="Disordered" evidence="1">
    <location>
        <begin position="143"/>
        <end position="188"/>
    </location>
</feature>
<feature type="transmembrane region" description="Helical" evidence="2">
    <location>
        <begin position="119"/>
        <end position="139"/>
    </location>
</feature>
<keyword evidence="2" id="KW-1133">Transmembrane helix</keyword>
<reference evidence="3 4" key="1">
    <citation type="submission" date="2019-10" db="EMBL/GenBank/DDBJ databases">
        <authorList>
            <person name="Palmer J.M."/>
        </authorList>
    </citation>
    <scope>NUCLEOTIDE SEQUENCE [LARGE SCALE GENOMIC DNA]</scope>
    <source>
        <strain evidence="3 4">TWF696</strain>
    </source>
</reference>
<dbReference type="AlphaFoldDB" id="A0AAV9V195"/>
<protein>
    <submittedName>
        <fullName evidence="3">Uncharacterized protein</fullName>
    </submittedName>
</protein>
<feature type="transmembrane region" description="Helical" evidence="2">
    <location>
        <begin position="61"/>
        <end position="85"/>
    </location>
</feature>
<comment type="caution">
    <text evidence="3">The sequence shown here is derived from an EMBL/GenBank/DDBJ whole genome shotgun (WGS) entry which is preliminary data.</text>
</comment>
<keyword evidence="2" id="KW-0812">Transmembrane</keyword>
<keyword evidence="4" id="KW-1185">Reference proteome</keyword>
<evidence type="ECO:0000313" key="4">
    <source>
        <dbReference type="Proteomes" id="UP001375240"/>
    </source>
</evidence>
<organism evidence="3 4">
    <name type="scientific">Orbilia brochopaga</name>
    <dbReference type="NCBI Taxonomy" id="3140254"/>
    <lineage>
        <taxon>Eukaryota</taxon>
        <taxon>Fungi</taxon>
        <taxon>Dikarya</taxon>
        <taxon>Ascomycota</taxon>
        <taxon>Pezizomycotina</taxon>
        <taxon>Orbiliomycetes</taxon>
        <taxon>Orbiliales</taxon>
        <taxon>Orbiliaceae</taxon>
        <taxon>Orbilia</taxon>
    </lineage>
</organism>
<feature type="compositionally biased region" description="Low complexity" evidence="1">
    <location>
        <begin position="143"/>
        <end position="162"/>
    </location>
</feature>
<feature type="transmembrane region" description="Helical" evidence="2">
    <location>
        <begin position="92"/>
        <end position="113"/>
    </location>
</feature>
<sequence length="188" mass="20130">MAPTASTNGHAPPSRFPDTQNVISFFLSILDRIASPQTRQRAYSAAFQFCYHRPVLSSFLVVQLLFALLPLLCFIGFSVCVILFATAVALGAGILCVGTAAVILFWALVIAFTLAASTWVYLACCFICIRWIARVSGYLETPPATTKPQTASSSSSGASQQQKHPSTATTGSEKQEQSSRGHSYPSTG</sequence>